<feature type="transmembrane region" description="Helical" evidence="1">
    <location>
        <begin position="7"/>
        <end position="25"/>
    </location>
</feature>
<keyword evidence="1" id="KW-0812">Transmembrane</keyword>
<dbReference type="NCBIfam" id="TIGR00254">
    <property type="entry name" value="GGDEF"/>
    <property type="match status" value="1"/>
</dbReference>
<gene>
    <name evidence="4" type="ordered locus">DaAHT2_1046</name>
</gene>
<dbReference type="HOGENOM" id="CLU_000445_70_50_7"/>
<dbReference type="RefSeq" id="WP_013163273.1">
    <property type="nucleotide sequence ID" value="NC_014216.1"/>
</dbReference>
<evidence type="ECO:0000256" key="1">
    <source>
        <dbReference type="SAM" id="Phobius"/>
    </source>
</evidence>
<dbReference type="CDD" id="cd01948">
    <property type="entry name" value="EAL"/>
    <property type="match status" value="1"/>
</dbReference>
<sequence>MTPQIRHALRLAAIYAFFGVLWIFFSDRVLLAMDLEPEPLTLLQTYKGWFYILFTAVLVFLLILQAEYRFQSTDQLFRQADSQRKHLIHYDPLTGLPNRQLLQLRLEHALAWAKRHRSLLAIHFIDLDRFKEVNDSLGHQAGDELLLMAGRRLSGILGQDDTLARFGGDKFILLQKTVAGPEEAAVAAQKLLAALATPFRVTDQNEIFVGASIGISIFPNDGQTAADLLKNAEAAMYHAKEGGRNQFHFYTGLMNIDALERLNLENSLRQALARNELELFYQPKIMLHARPTTADRQAAAAINTAANRDSEWHYPLVGAEALIRWRRAGELVPPGRFIPLAEKSELIEQIGNWVIDETCHQLKKWRRQGRPELPVAVNVSARQFRAGNLAEVIAASLQKYQVPAHLLELELTESILMEKPEEAVDLLEACTKLGVAVSLDDFGTGYSSFAYLSRFPISALKIDQSFVRDLGHRSEAAMIADSIIGLAHQMGIVVVAEGVENIVQLDHLRQRGCDQVQGYLFSPPLPAGDFTQLPALFSPARGEPGHAR</sequence>
<proteinExistence type="predicted"/>
<evidence type="ECO:0000259" key="2">
    <source>
        <dbReference type="PROSITE" id="PS50883"/>
    </source>
</evidence>
<dbReference type="InterPro" id="IPR001633">
    <property type="entry name" value="EAL_dom"/>
</dbReference>
<dbReference type="PROSITE" id="PS50883">
    <property type="entry name" value="EAL"/>
    <property type="match status" value="1"/>
</dbReference>
<feature type="domain" description="EAL" evidence="2">
    <location>
        <begin position="261"/>
        <end position="538"/>
    </location>
</feature>
<dbReference type="CDD" id="cd01949">
    <property type="entry name" value="GGDEF"/>
    <property type="match status" value="1"/>
</dbReference>
<organism evidence="4 5">
    <name type="scientific">Desulfurivibrio alkaliphilus (strain DSM 19089 / UNIQEM U267 / AHT2)</name>
    <dbReference type="NCBI Taxonomy" id="589865"/>
    <lineage>
        <taxon>Bacteria</taxon>
        <taxon>Pseudomonadati</taxon>
        <taxon>Thermodesulfobacteriota</taxon>
        <taxon>Desulfobulbia</taxon>
        <taxon>Desulfobulbales</taxon>
        <taxon>Desulfobulbaceae</taxon>
        <taxon>Desulfurivibrio</taxon>
    </lineage>
</organism>
<dbReference type="EMBL" id="CP001940">
    <property type="protein sequence ID" value="ADH85744.1"/>
    <property type="molecule type" value="Genomic_DNA"/>
</dbReference>
<dbReference type="Proteomes" id="UP000001508">
    <property type="component" value="Chromosome"/>
</dbReference>
<dbReference type="InterPro" id="IPR029787">
    <property type="entry name" value="Nucleotide_cyclase"/>
</dbReference>
<dbReference type="InterPro" id="IPR035919">
    <property type="entry name" value="EAL_sf"/>
</dbReference>
<dbReference type="InterPro" id="IPR043128">
    <property type="entry name" value="Rev_trsase/Diguanyl_cyclase"/>
</dbReference>
<dbReference type="PROSITE" id="PS50887">
    <property type="entry name" value="GGDEF"/>
    <property type="match status" value="1"/>
</dbReference>
<dbReference type="PANTHER" id="PTHR44757">
    <property type="entry name" value="DIGUANYLATE CYCLASE DGCP"/>
    <property type="match status" value="1"/>
</dbReference>
<accession>D6Z2G9</accession>
<evidence type="ECO:0000313" key="5">
    <source>
        <dbReference type="Proteomes" id="UP000001508"/>
    </source>
</evidence>
<dbReference type="SMART" id="SM00267">
    <property type="entry name" value="GGDEF"/>
    <property type="match status" value="1"/>
</dbReference>
<dbReference type="SUPFAM" id="SSF141868">
    <property type="entry name" value="EAL domain-like"/>
    <property type="match status" value="1"/>
</dbReference>
<dbReference type="SUPFAM" id="SSF55073">
    <property type="entry name" value="Nucleotide cyclase"/>
    <property type="match status" value="1"/>
</dbReference>
<dbReference type="STRING" id="589865.DaAHT2_1046"/>
<name>D6Z2G9_DESAT</name>
<dbReference type="SMART" id="SM00052">
    <property type="entry name" value="EAL"/>
    <property type="match status" value="1"/>
</dbReference>
<dbReference type="Gene3D" id="3.30.70.270">
    <property type="match status" value="1"/>
</dbReference>
<dbReference type="PANTHER" id="PTHR44757:SF2">
    <property type="entry name" value="BIOFILM ARCHITECTURE MAINTENANCE PROTEIN MBAA"/>
    <property type="match status" value="1"/>
</dbReference>
<reference evidence="5" key="1">
    <citation type="submission" date="2010-02" db="EMBL/GenBank/DDBJ databases">
        <title>Complete sequence of Desulfurivibrio alkaliphilus AHT2.</title>
        <authorList>
            <consortium name="US DOE Joint Genome Institute"/>
            <person name="Pitluck S."/>
            <person name="Chertkov O."/>
            <person name="Detter J.C."/>
            <person name="Han C."/>
            <person name="Tapia R."/>
            <person name="Larimer F."/>
            <person name="Land M."/>
            <person name="Hauser L."/>
            <person name="Kyrpides N."/>
            <person name="Mikhailova N."/>
            <person name="Sorokin D.Y."/>
            <person name="Muyzer G."/>
            <person name="Woyke T."/>
        </authorList>
    </citation>
    <scope>NUCLEOTIDE SEQUENCE [LARGE SCALE GENOMIC DNA]</scope>
    <source>
        <strain evidence="5">DSM 19089 / UNIQEM U267 / AHT2</strain>
    </source>
</reference>
<evidence type="ECO:0000259" key="3">
    <source>
        <dbReference type="PROSITE" id="PS50887"/>
    </source>
</evidence>
<keyword evidence="1" id="KW-0472">Membrane</keyword>
<keyword evidence="1" id="KW-1133">Transmembrane helix</keyword>
<dbReference type="Pfam" id="PF00990">
    <property type="entry name" value="GGDEF"/>
    <property type="match status" value="1"/>
</dbReference>
<keyword evidence="5" id="KW-1185">Reference proteome</keyword>
<dbReference type="InterPro" id="IPR000160">
    <property type="entry name" value="GGDEF_dom"/>
</dbReference>
<dbReference type="Pfam" id="PF00563">
    <property type="entry name" value="EAL"/>
    <property type="match status" value="1"/>
</dbReference>
<feature type="transmembrane region" description="Helical" evidence="1">
    <location>
        <begin position="48"/>
        <end position="68"/>
    </location>
</feature>
<feature type="domain" description="GGDEF" evidence="3">
    <location>
        <begin position="118"/>
        <end position="252"/>
    </location>
</feature>
<dbReference type="AlphaFoldDB" id="D6Z2G9"/>
<dbReference type="KEGG" id="dak:DaAHT2_1046"/>
<dbReference type="OrthoDB" id="9759431at2"/>
<dbReference type="InterPro" id="IPR052155">
    <property type="entry name" value="Biofilm_reg_signaling"/>
</dbReference>
<protein>
    <submittedName>
        <fullName evidence="4">Diguanylate cyclase/phosphodiesterase</fullName>
    </submittedName>
</protein>
<dbReference type="InParanoid" id="D6Z2G9"/>
<dbReference type="Gene3D" id="3.20.20.450">
    <property type="entry name" value="EAL domain"/>
    <property type="match status" value="1"/>
</dbReference>
<evidence type="ECO:0000313" key="4">
    <source>
        <dbReference type="EMBL" id="ADH85744.1"/>
    </source>
</evidence>
<dbReference type="eggNOG" id="COG5001">
    <property type="taxonomic scope" value="Bacteria"/>
</dbReference>